<evidence type="ECO:0000313" key="1">
    <source>
        <dbReference type="EMBL" id="KAJ5108262.1"/>
    </source>
</evidence>
<dbReference type="Proteomes" id="UP001149165">
    <property type="component" value="Unassembled WGS sequence"/>
</dbReference>
<dbReference type="EMBL" id="JAPQKH010000003">
    <property type="protein sequence ID" value="KAJ5108262.1"/>
    <property type="molecule type" value="Genomic_DNA"/>
</dbReference>
<sequence length="148" mass="17341">MNQTLKRKISTPGKEDLVQRKKIKRQIQDGYVFGAHAKEDAIRNKDKRLPITKDMCAQILKYWTKFVMKYNLTQYELRPGSAVPDHTTLKEFIRFYIYDAKGRIYKNGRPVMSSVVNCAERLFGGFQEKISITIIEEDRQEIYNISAD</sequence>
<dbReference type="AlphaFoldDB" id="A0A9W9FZ65"/>
<proteinExistence type="predicted"/>
<reference evidence="1" key="2">
    <citation type="journal article" date="2023" name="IMA Fungus">
        <title>Comparative genomic study of the Penicillium genus elucidates a diverse pangenome and 15 lateral gene transfer events.</title>
        <authorList>
            <person name="Petersen C."/>
            <person name="Sorensen T."/>
            <person name="Nielsen M.R."/>
            <person name="Sondergaard T.E."/>
            <person name="Sorensen J.L."/>
            <person name="Fitzpatrick D.A."/>
            <person name="Frisvad J.C."/>
            <person name="Nielsen K.L."/>
        </authorList>
    </citation>
    <scope>NUCLEOTIDE SEQUENCE</scope>
    <source>
        <strain evidence="1">IBT 30069</strain>
    </source>
</reference>
<accession>A0A9W9FZ65</accession>
<name>A0A9W9FZ65_9EURO</name>
<protein>
    <submittedName>
        <fullName evidence="1">Uncharacterized protein</fullName>
    </submittedName>
</protein>
<dbReference type="OrthoDB" id="5400577at2759"/>
<keyword evidence="2" id="KW-1185">Reference proteome</keyword>
<comment type="caution">
    <text evidence="1">The sequence shown here is derived from an EMBL/GenBank/DDBJ whole genome shotgun (WGS) entry which is preliminary data.</text>
</comment>
<evidence type="ECO:0000313" key="2">
    <source>
        <dbReference type="Proteomes" id="UP001149165"/>
    </source>
</evidence>
<organism evidence="1 2">
    <name type="scientific">Penicillium angulare</name>
    <dbReference type="NCBI Taxonomy" id="116970"/>
    <lineage>
        <taxon>Eukaryota</taxon>
        <taxon>Fungi</taxon>
        <taxon>Dikarya</taxon>
        <taxon>Ascomycota</taxon>
        <taxon>Pezizomycotina</taxon>
        <taxon>Eurotiomycetes</taxon>
        <taxon>Eurotiomycetidae</taxon>
        <taxon>Eurotiales</taxon>
        <taxon>Aspergillaceae</taxon>
        <taxon>Penicillium</taxon>
    </lineage>
</organism>
<gene>
    <name evidence="1" type="ORF">N7456_004937</name>
</gene>
<reference evidence="1" key="1">
    <citation type="submission" date="2022-11" db="EMBL/GenBank/DDBJ databases">
        <authorList>
            <person name="Petersen C."/>
        </authorList>
    </citation>
    <scope>NUCLEOTIDE SEQUENCE</scope>
    <source>
        <strain evidence="1">IBT 30069</strain>
    </source>
</reference>